<dbReference type="Gene3D" id="1.20.5.1200">
    <property type="entry name" value="Alpha-tocopherol transfer"/>
    <property type="match status" value="1"/>
</dbReference>
<dbReference type="OrthoDB" id="6682367at2759"/>
<dbReference type="InterPro" id="IPR036865">
    <property type="entry name" value="CRAL-TRIO_dom_sf"/>
</dbReference>
<dbReference type="InterPro" id="IPR001251">
    <property type="entry name" value="CRAL-TRIO_dom"/>
</dbReference>
<dbReference type="SUPFAM" id="SSF52087">
    <property type="entry name" value="CRAL/TRIO domain"/>
    <property type="match status" value="1"/>
</dbReference>
<evidence type="ECO:0000259" key="1">
    <source>
        <dbReference type="PROSITE" id="PS50191"/>
    </source>
</evidence>
<evidence type="ECO:0000313" key="2">
    <source>
        <dbReference type="EMBL" id="GBP24611.1"/>
    </source>
</evidence>
<dbReference type="GO" id="GO:0016020">
    <property type="term" value="C:membrane"/>
    <property type="evidence" value="ECO:0007669"/>
    <property type="project" value="TreeGrafter"/>
</dbReference>
<reference evidence="2 3" key="1">
    <citation type="journal article" date="2019" name="Commun. Biol.">
        <title>The bagworm genome reveals a unique fibroin gene that provides high tensile strength.</title>
        <authorList>
            <person name="Kono N."/>
            <person name="Nakamura H."/>
            <person name="Ohtoshi R."/>
            <person name="Tomita M."/>
            <person name="Numata K."/>
            <person name="Arakawa K."/>
        </authorList>
    </citation>
    <scope>NUCLEOTIDE SEQUENCE [LARGE SCALE GENOMIC DNA]</scope>
</reference>
<gene>
    <name evidence="2" type="primary">TTPA</name>
    <name evidence="2" type="ORF">EVAR_79522_1</name>
</gene>
<dbReference type="CDD" id="cd00170">
    <property type="entry name" value="SEC14"/>
    <property type="match status" value="1"/>
</dbReference>
<dbReference type="PANTHER" id="PTHR10174">
    <property type="entry name" value="ALPHA-TOCOPHEROL TRANSFER PROTEIN-RELATED"/>
    <property type="match status" value="1"/>
</dbReference>
<dbReference type="PROSITE" id="PS50191">
    <property type="entry name" value="CRAL_TRIO"/>
    <property type="match status" value="1"/>
</dbReference>
<name>A0A4C1UDT4_EUMVA</name>
<feature type="domain" description="CRAL-TRIO" evidence="1">
    <location>
        <begin position="138"/>
        <end position="256"/>
    </location>
</feature>
<comment type="caution">
    <text evidence="2">The sequence shown here is derived from an EMBL/GenBank/DDBJ whole genome shotgun (WGS) entry which is preliminary data.</text>
</comment>
<dbReference type="Gene3D" id="3.40.525.10">
    <property type="entry name" value="CRAL-TRIO lipid binding domain"/>
    <property type="match status" value="1"/>
</dbReference>
<organism evidence="2 3">
    <name type="scientific">Eumeta variegata</name>
    <name type="common">Bagworm moth</name>
    <name type="synonym">Eumeta japonica</name>
    <dbReference type="NCBI Taxonomy" id="151549"/>
    <lineage>
        <taxon>Eukaryota</taxon>
        <taxon>Metazoa</taxon>
        <taxon>Ecdysozoa</taxon>
        <taxon>Arthropoda</taxon>
        <taxon>Hexapoda</taxon>
        <taxon>Insecta</taxon>
        <taxon>Pterygota</taxon>
        <taxon>Neoptera</taxon>
        <taxon>Endopterygota</taxon>
        <taxon>Lepidoptera</taxon>
        <taxon>Glossata</taxon>
        <taxon>Ditrysia</taxon>
        <taxon>Tineoidea</taxon>
        <taxon>Psychidae</taxon>
        <taxon>Oiketicinae</taxon>
        <taxon>Eumeta</taxon>
    </lineage>
</organism>
<dbReference type="GO" id="GO:1902936">
    <property type="term" value="F:phosphatidylinositol bisphosphate binding"/>
    <property type="evidence" value="ECO:0007669"/>
    <property type="project" value="TreeGrafter"/>
</dbReference>
<dbReference type="Proteomes" id="UP000299102">
    <property type="component" value="Unassembled WGS sequence"/>
</dbReference>
<dbReference type="PANTHER" id="PTHR10174:SF222">
    <property type="entry name" value="GH10083P-RELATED"/>
    <property type="match status" value="1"/>
</dbReference>
<dbReference type="AlphaFoldDB" id="A0A4C1UDT4"/>
<dbReference type="STRING" id="151549.A0A4C1UDT4"/>
<evidence type="ECO:0000313" key="3">
    <source>
        <dbReference type="Proteomes" id="UP000299102"/>
    </source>
</evidence>
<accession>A0A4C1UDT4</accession>
<sequence>MVLENHLVISTEENKKKTRQMFEIDDEDRIRKSVEILADWCRKQEHFVQKDLNKYVIERLFVLSKGSMEETKRRLDRMLTTRGMIYEITLKRSVEEFRHLYERVHYVPLPKMNPADQTRVMITQFLTNQLEEFNILTYFRLALMITEYRYNFDYALNERYVIDLKNISLNLLSKLNPIVVKKSEILCTEGFGIKIKGIHLVNAPPFVDKVVFILKQALKDKVAQRLHVHNSYQDLHKHISKEILPVDYDGEEQAMAKLFARWMDELSSPEMTEFNINADRLITDESKRSSDKFNEEYMGMPGSFRKLNVD</sequence>
<dbReference type="EMBL" id="BGZK01000163">
    <property type="protein sequence ID" value="GBP24611.1"/>
    <property type="molecule type" value="Genomic_DNA"/>
</dbReference>
<dbReference type="Pfam" id="PF00650">
    <property type="entry name" value="CRAL_TRIO"/>
    <property type="match status" value="1"/>
</dbReference>
<keyword evidence="3" id="KW-1185">Reference proteome</keyword>
<dbReference type="PRINTS" id="PR00180">
    <property type="entry name" value="CRETINALDHBP"/>
</dbReference>
<protein>
    <submittedName>
        <fullName evidence="2">Alpha-tocopherol transfer protein</fullName>
    </submittedName>
</protein>
<proteinExistence type="predicted"/>